<name>A0AC61RLG7_9BACT</name>
<evidence type="ECO:0000313" key="2">
    <source>
        <dbReference type="Proteomes" id="UP000306319"/>
    </source>
</evidence>
<gene>
    <name evidence="1" type="ORF">E5331_04235</name>
</gene>
<comment type="caution">
    <text evidence="1">The sequence shown here is derived from an EMBL/GenBank/DDBJ whole genome shotgun (WGS) entry which is preliminary data.</text>
</comment>
<sequence length="190" mass="21741">MKLLFFDLETTGTLVNKHGIHQLSGAVVIDGEIKEKFNLHVQPNPQAQIEQAALDVAGVTREQIMAYPPMGQVYNEFVNDILSKYVDRYNKTDKFFLVGYNNASFDNQFLRAWFIQNGDKYFGSWFWANCIDVMVMATPYLADRRAQMENFKQGTVAKTLGIAIDDSKLHDALYDIEVCKAIYDIVCARY</sequence>
<keyword evidence="1" id="KW-0540">Nuclease</keyword>
<dbReference type="Proteomes" id="UP000306319">
    <property type="component" value="Unassembled WGS sequence"/>
</dbReference>
<dbReference type="EMBL" id="SRYB01000004">
    <property type="protein sequence ID" value="TGY80004.1"/>
    <property type="molecule type" value="Genomic_DNA"/>
</dbReference>
<evidence type="ECO:0000313" key="1">
    <source>
        <dbReference type="EMBL" id="TGY80004.1"/>
    </source>
</evidence>
<keyword evidence="1" id="KW-0378">Hydrolase</keyword>
<proteinExistence type="predicted"/>
<keyword evidence="1" id="KW-0269">Exonuclease</keyword>
<reference evidence="1" key="1">
    <citation type="submission" date="2019-04" db="EMBL/GenBank/DDBJ databases">
        <title>Microbes associate with the intestines of laboratory mice.</title>
        <authorList>
            <person name="Navarre W."/>
            <person name="Wong E."/>
            <person name="Huang K."/>
            <person name="Tropini C."/>
            <person name="Ng K."/>
            <person name="Yu B."/>
        </authorList>
    </citation>
    <scope>NUCLEOTIDE SEQUENCE</scope>
    <source>
        <strain evidence="1">NM04_E33</strain>
    </source>
</reference>
<keyword evidence="2" id="KW-1185">Reference proteome</keyword>
<accession>A0AC61RLG7</accession>
<organism evidence="1 2">
    <name type="scientific">Lepagella muris</name>
    <dbReference type="NCBI Taxonomy" id="3032870"/>
    <lineage>
        <taxon>Bacteria</taxon>
        <taxon>Pseudomonadati</taxon>
        <taxon>Bacteroidota</taxon>
        <taxon>Bacteroidia</taxon>
        <taxon>Bacteroidales</taxon>
        <taxon>Muribaculaceae</taxon>
        <taxon>Lepagella</taxon>
    </lineage>
</organism>
<protein>
    <submittedName>
        <fullName evidence="1">3'-5' exonuclease</fullName>
    </submittedName>
</protein>